<organism evidence="2 3">
    <name type="scientific">Corynebacterium wankanglinii</name>
    <dbReference type="NCBI Taxonomy" id="2735136"/>
    <lineage>
        <taxon>Bacteria</taxon>
        <taxon>Bacillati</taxon>
        <taxon>Actinomycetota</taxon>
        <taxon>Actinomycetes</taxon>
        <taxon>Mycobacteriales</taxon>
        <taxon>Corynebacteriaceae</taxon>
        <taxon>Corynebacterium</taxon>
    </lineage>
</organism>
<dbReference type="Gene3D" id="1.10.275.10">
    <property type="entry name" value="Fumarase/aspartase (N-terminal domain)"/>
    <property type="match status" value="1"/>
</dbReference>
<evidence type="ECO:0000313" key="3">
    <source>
        <dbReference type="Proteomes" id="UP000581408"/>
    </source>
</evidence>
<accession>A0A838CIH9</accession>
<dbReference type="InterPro" id="IPR001106">
    <property type="entry name" value="Aromatic_Lyase"/>
</dbReference>
<evidence type="ECO:0000313" key="2">
    <source>
        <dbReference type="EMBL" id="MBA1835021.1"/>
    </source>
</evidence>
<dbReference type="SUPFAM" id="SSF48557">
    <property type="entry name" value="L-aspartase-like"/>
    <property type="match status" value="1"/>
</dbReference>
<name>A0A838CIH9_9CORY</name>
<evidence type="ECO:0000256" key="1">
    <source>
        <dbReference type="ARBA" id="ARBA00023239"/>
    </source>
</evidence>
<dbReference type="InterPro" id="IPR008948">
    <property type="entry name" value="L-Aspartase-like"/>
</dbReference>
<sequence length="375" mass="41014">MEYTFNEILASVTHKVEPRAWEVASSSVAEERKRIEAFIEQGGQAYGFTTLFGHLDSIQREQEGRANLYRGHVVGHPSTVTPEIGRAIVAVKLCQLSQGGTGISLNSYMRLREVFSSNSPVIRIDLHASYGSGDVVPGAWLVDSTFAGPWDLERGDLMALINGAYIPAGILLGSYRSIEQALSRAQSLVRETRDLSIARRVSEEVQLPVSLRDLEPLNAALDKACDRIQTSITRAVNRKSGNPLFDIGKSGVRPVSNSSFLDFEFSIDVGAVHEVVRIVGAYIVASTRWASNSAESEADELYGPLVVQLPKVCKAYEEGLTSRSSSLQYSQVESRGVEDISDSSLRRVLDLNGAISTLDQMSDLLANALHRLKND</sequence>
<dbReference type="AlphaFoldDB" id="A0A838CIH9"/>
<protein>
    <submittedName>
        <fullName evidence="2">Aromatic amino acid lyase</fullName>
    </submittedName>
</protein>
<reference evidence="2 3" key="1">
    <citation type="submission" date="2020-05" db="EMBL/GenBank/DDBJ databases">
        <title>Descriptions of Corynebacterium xxxx sp. nov., Corynebacterium yyyy sp. nov. and Corynebacterium zzzz sp. nov.</title>
        <authorList>
            <person name="Zhang G."/>
        </authorList>
    </citation>
    <scope>NUCLEOTIDE SEQUENCE [LARGE SCALE GENOMIC DNA]</scope>
    <source>
        <strain evidence="3">zg-915</strain>
    </source>
</reference>
<gene>
    <name evidence="2" type="ORF">HMC16_04650</name>
</gene>
<dbReference type="Proteomes" id="UP000581408">
    <property type="component" value="Unassembled WGS sequence"/>
</dbReference>
<dbReference type="GO" id="GO:0016841">
    <property type="term" value="F:ammonia-lyase activity"/>
    <property type="evidence" value="ECO:0007669"/>
    <property type="project" value="UniProtKB-ARBA"/>
</dbReference>
<proteinExistence type="predicted"/>
<keyword evidence="1 2" id="KW-0456">Lyase</keyword>
<dbReference type="Pfam" id="PF00221">
    <property type="entry name" value="Lyase_aromatic"/>
    <property type="match status" value="1"/>
</dbReference>
<dbReference type="RefSeq" id="WP_181194442.1">
    <property type="nucleotide sequence ID" value="NZ_JABFEE010000003.1"/>
</dbReference>
<dbReference type="EMBL" id="JABFEE010000003">
    <property type="protein sequence ID" value="MBA1835021.1"/>
    <property type="molecule type" value="Genomic_DNA"/>
</dbReference>
<dbReference type="InterPro" id="IPR024083">
    <property type="entry name" value="Fumarase/histidase_N"/>
</dbReference>
<comment type="caution">
    <text evidence="2">The sequence shown here is derived from an EMBL/GenBank/DDBJ whole genome shotgun (WGS) entry which is preliminary data.</text>
</comment>